<dbReference type="GO" id="GO:0003677">
    <property type="term" value="F:DNA binding"/>
    <property type="evidence" value="ECO:0007669"/>
    <property type="project" value="UniProtKB-KW"/>
</dbReference>
<keyword evidence="9" id="KW-1185">Reference proteome</keyword>
<keyword evidence="1" id="KW-0479">Metal-binding</keyword>
<evidence type="ECO:0000313" key="9">
    <source>
        <dbReference type="Proteomes" id="UP001174691"/>
    </source>
</evidence>
<proteinExistence type="predicted"/>
<dbReference type="InterPro" id="IPR052360">
    <property type="entry name" value="Transcr_Regulatory_Proteins"/>
</dbReference>
<evidence type="ECO:0000256" key="3">
    <source>
        <dbReference type="ARBA" id="ARBA00023015"/>
    </source>
</evidence>
<dbReference type="Pfam" id="PF11951">
    <property type="entry name" value="Fungal_trans_2"/>
    <property type="match status" value="1"/>
</dbReference>
<keyword evidence="3" id="KW-0805">Transcription regulation</keyword>
<keyword evidence="5" id="KW-0804">Transcription</keyword>
<evidence type="ECO:0000256" key="6">
    <source>
        <dbReference type="ARBA" id="ARBA00023242"/>
    </source>
</evidence>
<evidence type="ECO:0000256" key="1">
    <source>
        <dbReference type="ARBA" id="ARBA00022723"/>
    </source>
</evidence>
<name>A0AA38VXZ6_9PEZI</name>
<sequence length="734" mass="81409">MRCTKTGRKCDGYLDPKSVARSRRRSSGQAPNSSLFFIYEWASQDEKRSFHFFQHVTAPTLSGDFDAFFWRVLVLQICQTEPAVKHAVLAVSSLHEGMLEETHNATPYADGSSRQSFALQQYNKAIACMLHEMTDAESKPLGPLLTCVLFVCIEFMQNKDKESLIHLEQGRQILAQLVRKASSTTPEMDMIKQHLVPMYTRLSLTSFMFGGNPVPIPSELKTLQEVPCAFESIDEAQYCLYDFMDECMRFTRRTRLGRAATNVPEECPRTLKQQQDYLMGKLAKIDVAWSLYQTSKPADTQEGAIRLLSVHLRLNRVCLATALSTNETDFDAYLPDFAAIIPLASSFLEFSDRNSSTDRKYSAATGNPVHPSGRRSMFSFGLHVIAPLYYVATKCRHPVIRRAALDVLSRNSSRRENLWRANIMAEIAARTIRLEEQSVVSNRSVSPPYHPFADPLSQGITPETILATALARPDNSRPGPRQSQTQEQLSELSEDAWFDIRPHRPSEFTNVTTSMALDSYSVPSLAGESIPGSGDVDMPIDPTLLLADTETSSPHSFACSLDDFCNETGSTSPNLPFVTTRAQAAEPTSTLPWQPIPCGPVAPSISLEPPTPVAGGLPPFNPFSHTPPRSDPLEHHDRYVESQHSSAAPSDDDEDRSSYSGSTTVPRKNSGLFAGGGAYNTALSREAPFDLPEHVRVHDVIIGPEKEDGSWIMMFRKLGGEGAEWDVTTEFVAI</sequence>
<feature type="compositionally biased region" description="Polar residues" evidence="7">
    <location>
        <begin position="658"/>
        <end position="667"/>
    </location>
</feature>
<evidence type="ECO:0000256" key="4">
    <source>
        <dbReference type="ARBA" id="ARBA00023125"/>
    </source>
</evidence>
<feature type="region of interest" description="Disordered" evidence="7">
    <location>
        <begin position="471"/>
        <end position="491"/>
    </location>
</feature>
<evidence type="ECO:0000313" key="8">
    <source>
        <dbReference type="EMBL" id="KAJ9152178.1"/>
    </source>
</evidence>
<gene>
    <name evidence="8" type="ORF">NKR19_g4651</name>
</gene>
<keyword evidence="2" id="KW-0862">Zinc</keyword>
<dbReference type="PANTHER" id="PTHR36206">
    <property type="entry name" value="ASPERCRYPTIN BIOSYNTHESIS CLUSTER-SPECIFIC TRANSCRIPTION REGULATOR ATNN-RELATED"/>
    <property type="match status" value="1"/>
</dbReference>
<reference evidence="8" key="1">
    <citation type="submission" date="2022-07" db="EMBL/GenBank/DDBJ databases">
        <title>Fungi with potential for degradation of polypropylene.</title>
        <authorList>
            <person name="Gostincar C."/>
        </authorList>
    </citation>
    <scope>NUCLEOTIDE SEQUENCE</scope>
    <source>
        <strain evidence="8">EXF-13287</strain>
    </source>
</reference>
<keyword evidence="4" id="KW-0238">DNA-binding</keyword>
<dbReference type="AlphaFoldDB" id="A0AA38VXZ6"/>
<dbReference type="Proteomes" id="UP001174691">
    <property type="component" value="Unassembled WGS sequence"/>
</dbReference>
<protein>
    <submittedName>
        <fullName evidence="8">Transcriptional regulatory protein moc3</fullName>
    </submittedName>
</protein>
<accession>A0AA38VXZ6</accession>
<evidence type="ECO:0000256" key="2">
    <source>
        <dbReference type="ARBA" id="ARBA00022833"/>
    </source>
</evidence>
<dbReference type="GO" id="GO:0046872">
    <property type="term" value="F:metal ion binding"/>
    <property type="evidence" value="ECO:0007669"/>
    <property type="project" value="UniProtKB-KW"/>
</dbReference>
<dbReference type="InterPro" id="IPR021858">
    <property type="entry name" value="Fun_TF"/>
</dbReference>
<keyword evidence="6" id="KW-0539">Nucleus</keyword>
<organism evidence="8 9">
    <name type="scientific">Coniochaeta hoffmannii</name>
    <dbReference type="NCBI Taxonomy" id="91930"/>
    <lineage>
        <taxon>Eukaryota</taxon>
        <taxon>Fungi</taxon>
        <taxon>Dikarya</taxon>
        <taxon>Ascomycota</taxon>
        <taxon>Pezizomycotina</taxon>
        <taxon>Sordariomycetes</taxon>
        <taxon>Sordariomycetidae</taxon>
        <taxon>Coniochaetales</taxon>
        <taxon>Coniochaetaceae</taxon>
        <taxon>Coniochaeta</taxon>
    </lineage>
</organism>
<dbReference type="EMBL" id="JANBVN010000059">
    <property type="protein sequence ID" value="KAJ9152178.1"/>
    <property type="molecule type" value="Genomic_DNA"/>
</dbReference>
<evidence type="ECO:0000256" key="5">
    <source>
        <dbReference type="ARBA" id="ARBA00023163"/>
    </source>
</evidence>
<dbReference type="PANTHER" id="PTHR36206:SF16">
    <property type="entry name" value="TRANSCRIPTION FACTOR DOMAIN-CONTAINING PROTEIN-RELATED"/>
    <property type="match status" value="1"/>
</dbReference>
<evidence type="ECO:0000256" key="7">
    <source>
        <dbReference type="SAM" id="MobiDB-lite"/>
    </source>
</evidence>
<feature type="compositionally biased region" description="Low complexity" evidence="7">
    <location>
        <begin position="482"/>
        <end position="491"/>
    </location>
</feature>
<comment type="caution">
    <text evidence="8">The sequence shown here is derived from an EMBL/GenBank/DDBJ whole genome shotgun (WGS) entry which is preliminary data.</text>
</comment>
<feature type="region of interest" description="Disordered" evidence="7">
    <location>
        <begin position="602"/>
        <end position="674"/>
    </location>
</feature>
<feature type="compositionally biased region" description="Basic and acidic residues" evidence="7">
    <location>
        <begin position="631"/>
        <end position="641"/>
    </location>
</feature>